<dbReference type="EMBL" id="QGQD01000095">
    <property type="protein sequence ID" value="TLC98442.1"/>
    <property type="molecule type" value="Genomic_DNA"/>
</dbReference>
<protein>
    <submittedName>
        <fullName evidence="2">Bacterial surface protein</fullName>
    </submittedName>
</protein>
<organism evidence="2 3">
    <name type="scientific">Robinsoniella peoriensis</name>
    <dbReference type="NCBI Taxonomy" id="180332"/>
    <lineage>
        <taxon>Bacteria</taxon>
        <taxon>Bacillati</taxon>
        <taxon>Bacillota</taxon>
        <taxon>Clostridia</taxon>
        <taxon>Lachnospirales</taxon>
        <taxon>Lachnospiraceae</taxon>
        <taxon>Robinsoniella</taxon>
    </lineage>
</organism>
<name>A0A4U8Q3B8_9FIRM</name>
<evidence type="ECO:0000313" key="2">
    <source>
        <dbReference type="EMBL" id="TLC98442.1"/>
    </source>
</evidence>
<dbReference type="Gene3D" id="3.80.10.10">
    <property type="entry name" value="Ribonuclease Inhibitor"/>
    <property type="match status" value="2"/>
</dbReference>
<proteinExistence type="predicted"/>
<evidence type="ECO:0000313" key="3">
    <source>
        <dbReference type="Proteomes" id="UP000306509"/>
    </source>
</evidence>
<dbReference type="PANTHER" id="PTHR45661">
    <property type="entry name" value="SURFACE ANTIGEN"/>
    <property type="match status" value="1"/>
</dbReference>
<keyword evidence="1" id="KW-0732">Signal</keyword>
<accession>A0A4U8Q3B8</accession>
<comment type="caution">
    <text evidence="2">The sequence shown here is derived from an EMBL/GenBank/DDBJ whole genome shotgun (WGS) entry which is preliminary data.</text>
</comment>
<evidence type="ECO:0000256" key="1">
    <source>
        <dbReference type="SAM" id="SignalP"/>
    </source>
</evidence>
<dbReference type="RefSeq" id="WP_138003810.1">
    <property type="nucleotide sequence ID" value="NZ_QGQD01000095.1"/>
</dbReference>
<feature type="signal peptide" evidence="1">
    <location>
        <begin position="1"/>
        <end position="24"/>
    </location>
</feature>
<reference evidence="2 3" key="1">
    <citation type="journal article" date="2019" name="Anaerobe">
        <title>Detection of Robinsoniella peoriensis in multiple bone samples of a trauma patient.</title>
        <authorList>
            <person name="Schrottner P."/>
            <person name="Hartwich K."/>
            <person name="Bunk B."/>
            <person name="Schober I."/>
            <person name="Helbig S."/>
            <person name="Rudolph W.W."/>
            <person name="Gunzer F."/>
        </authorList>
    </citation>
    <scope>NUCLEOTIDE SEQUENCE [LARGE SCALE GENOMIC DNA]</scope>
    <source>
        <strain evidence="2 3">DSM 106044</strain>
    </source>
</reference>
<keyword evidence="3" id="KW-1185">Reference proteome</keyword>
<dbReference type="InterPro" id="IPR026906">
    <property type="entry name" value="LRR_5"/>
</dbReference>
<dbReference type="InterPro" id="IPR032675">
    <property type="entry name" value="LRR_dom_sf"/>
</dbReference>
<dbReference type="AlphaFoldDB" id="A0A4U8Q3B8"/>
<dbReference type="SUPFAM" id="SSF52058">
    <property type="entry name" value="L domain-like"/>
    <property type="match status" value="1"/>
</dbReference>
<dbReference type="Proteomes" id="UP000306509">
    <property type="component" value="Unassembled WGS sequence"/>
</dbReference>
<dbReference type="Pfam" id="PF13306">
    <property type="entry name" value="LRR_5"/>
    <property type="match status" value="2"/>
</dbReference>
<gene>
    <name evidence="2" type="ORF">DSM106044_04724</name>
</gene>
<dbReference type="Gene3D" id="3.40.50.12480">
    <property type="match status" value="3"/>
</dbReference>
<dbReference type="InterPro" id="IPR053139">
    <property type="entry name" value="Surface_bspA-like"/>
</dbReference>
<dbReference type="PANTHER" id="PTHR45661:SF3">
    <property type="entry name" value="IG-LIKE DOMAIN-CONTAINING PROTEIN"/>
    <property type="match status" value="1"/>
</dbReference>
<feature type="chain" id="PRO_5020368467" evidence="1">
    <location>
        <begin position="25"/>
        <end position="584"/>
    </location>
</feature>
<sequence precursor="true">MKKHMVFLWLLIAYFFICGLTVSAQEDTDNNWIYNLNYDYDSGKTIIENLDWKNADIISANVYVPKSIDGYEVKSLSNLFYKKISDKVQSIKIDADISILPVDAFKDRKNLMSVKLPDTITVIESGTFDNCQSLVTIDMPNRLSSLGMYAFRNCIKLRNIKIPVGVQSILGYTFENCKSLTAVDLSSVTNIEDAAFAGCESLTEITFPVTVRTINDYAFADCIKLKKVTTNEDIIVGKSFLRCAPDLVIYGKTGGNMEMYCKANSIKFISNGLKKFKVQFFNEYDLVGTQFVEYGKNATPPVIKKNGYISVWGNEVNDIENDCSIYVKWVNTFIYGNYRYKINQGKGNEVTLVGAVNTKISKVIIPDQVQYNNTNFLVIRIKNKVFKNNEYIKTLKIGNNVKQIDWEAFYMCKKLSSIKFGNNIESISKSAFEGCINIKSLKFPKSLKSVGDNAFAGNKRLKAVYLNDNLFAVGNYTFRDCTALEKVTTGKKLKAIYPGAFLNCKKLKSITIPSYVYIISDKAFKNCKSLKKILIKTKRLDKVGVDALKNINTQALITVPKNKLKAYKELFKYKGQRASVRIRH</sequence>